<name>A0A922HQB3_DERFA</name>
<dbReference type="PANTHER" id="PTHR24252">
    <property type="entry name" value="ACROSIN-RELATED"/>
    <property type="match status" value="1"/>
</dbReference>
<evidence type="ECO:0000256" key="2">
    <source>
        <dbReference type="SAM" id="MobiDB-lite"/>
    </source>
</evidence>
<dbReference type="InterPro" id="IPR018114">
    <property type="entry name" value="TRYPSIN_HIS"/>
</dbReference>
<dbReference type="FunFam" id="2.40.10.10:FF:000068">
    <property type="entry name" value="transmembrane protease serine 2"/>
    <property type="match status" value="1"/>
</dbReference>
<evidence type="ECO:0000313" key="6">
    <source>
        <dbReference type="Proteomes" id="UP000790347"/>
    </source>
</evidence>
<dbReference type="InterPro" id="IPR009003">
    <property type="entry name" value="Peptidase_S1_PA"/>
</dbReference>
<dbReference type="PROSITE" id="PS00134">
    <property type="entry name" value="TRYPSIN_HIS"/>
    <property type="match status" value="1"/>
</dbReference>
<reference evidence="5" key="1">
    <citation type="submission" date="2013-05" db="EMBL/GenBank/DDBJ databases">
        <authorList>
            <person name="Yim A.K.Y."/>
            <person name="Chan T.F."/>
            <person name="Ji K.M."/>
            <person name="Liu X.Y."/>
            <person name="Zhou J.W."/>
            <person name="Li R.Q."/>
            <person name="Yang K.Y."/>
            <person name="Li J."/>
            <person name="Li M."/>
            <person name="Law P.T.W."/>
            <person name="Wu Y.L."/>
            <person name="Cai Z.L."/>
            <person name="Qin H."/>
            <person name="Bao Y."/>
            <person name="Leung R.K.K."/>
            <person name="Ng P.K.S."/>
            <person name="Zou J."/>
            <person name="Zhong X.J."/>
            <person name="Ran P.X."/>
            <person name="Zhong N.S."/>
            <person name="Liu Z.G."/>
            <person name="Tsui S.K.W."/>
        </authorList>
    </citation>
    <scope>NUCLEOTIDE SEQUENCE</scope>
    <source>
        <strain evidence="5">Derf</strain>
        <tissue evidence="5">Whole organism</tissue>
    </source>
</reference>
<gene>
    <name evidence="5" type="ORF">DERF_012834</name>
</gene>
<dbReference type="GO" id="GO:0004252">
    <property type="term" value="F:serine-type endopeptidase activity"/>
    <property type="evidence" value="ECO:0007669"/>
    <property type="project" value="InterPro"/>
</dbReference>
<keyword evidence="1" id="KW-1015">Disulfide bond</keyword>
<dbReference type="InterPro" id="IPR043504">
    <property type="entry name" value="Peptidase_S1_PA_chymotrypsin"/>
</dbReference>
<evidence type="ECO:0000259" key="4">
    <source>
        <dbReference type="PROSITE" id="PS50240"/>
    </source>
</evidence>
<dbReference type="SMART" id="SM00020">
    <property type="entry name" value="Tryp_SPc"/>
    <property type="match status" value="1"/>
</dbReference>
<dbReference type="InterPro" id="IPR001314">
    <property type="entry name" value="Peptidase_S1A"/>
</dbReference>
<feature type="signal peptide" evidence="3">
    <location>
        <begin position="1"/>
        <end position="27"/>
    </location>
</feature>
<keyword evidence="3" id="KW-0732">Signal</keyword>
<feature type="compositionally biased region" description="Polar residues" evidence="2">
    <location>
        <begin position="77"/>
        <end position="87"/>
    </location>
</feature>
<protein>
    <recommendedName>
        <fullName evidence="4">Peptidase S1 domain-containing protein</fullName>
    </recommendedName>
</protein>
<reference evidence="5" key="2">
    <citation type="journal article" date="2022" name="Res Sq">
        <title>Comparative Genomics Reveals Insights into the Divergent Evolution of Astigmatic Mites and Household Pest Adaptations.</title>
        <authorList>
            <person name="Xiong Q."/>
            <person name="Wan A.T.-Y."/>
            <person name="Liu X.-Y."/>
            <person name="Fung C.S.-H."/>
            <person name="Xiao X."/>
            <person name="Malainual N."/>
            <person name="Hou J."/>
            <person name="Wang L."/>
            <person name="Wang M."/>
            <person name="Yang K."/>
            <person name="Cui Y."/>
            <person name="Leung E."/>
            <person name="Nong W."/>
            <person name="Shin S.-K."/>
            <person name="Au S."/>
            <person name="Jeong K.Y."/>
            <person name="Chew F.T."/>
            <person name="Hui J."/>
            <person name="Leung T.F."/>
            <person name="Tungtrongchitr A."/>
            <person name="Zhong N."/>
            <person name="Liu Z."/>
            <person name="Tsui S."/>
        </authorList>
    </citation>
    <scope>NUCLEOTIDE SEQUENCE</scope>
    <source>
        <strain evidence="5">Derf</strain>
        <tissue evidence="5">Whole organism</tissue>
    </source>
</reference>
<dbReference type="CDD" id="cd00190">
    <property type="entry name" value="Tryp_SPc"/>
    <property type="match status" value="1"/>
</dbReference>
<sequence>MAAICKSSSSSSFLLINCILLITCVLANDDEFGTRPLRLKRFIKSRSTTTTTTTTEAPDPIEQEIDDDIPDEQFPPSSSTNNTNEPISISVPDCGRTRFFSIDRIVNGRPASPGQFPWQVFLRISTRDGDMVCGGSIISPRWILTAAHCVTSEQTGSYSAQAVEVVAGSLIRGGHGDSRRISRNADCAFKHPGWRGVRGQFTNDIALIRLPKNNPLRLTYQKGGNINAICLPPKRSPPFDYRGAARVAGWGLTRDRGVLARTLQYTDINVISDSECRRYQYPVNIANSMVLRTVHPCQGDSGGPLIIRQGNQYVQFGLVSFGPGICNNGRIPNTVFTQVSYYLDWIENTIRQFENRDQCR</sequence>
<evidence type="ECO:0000256" key="3">
    <source>
        <dbReference type="SAM" id="SignalP"/>
    </source>
</evidence>
<feature type="region of interest" description="Disordered" evidence="2">
    <location>
        <begin position="48"/>
        <end position="87"/>
    </location>
</feature>
<dbReference type="GO" id="GO:0006508">
    <property type="term" value="P:proteolysis"/>
    <property type="evidence" value="ECO:0007669"/>
    <property type="project" value="InterPro"/>
</dbReference>
<dbReference type="Pfam" id="PF00089">
    <property type="entry name" value="Trypsin"/>
    <property type="match status" value="1"/>
</dbReference>
<feature type="domain" description="Peptidase S1" evidence="4">
    <location>
        <begin position="105"/>
        <end position="351"/>
    </location>
</feature>
<dbReference type="EMBL" id="ASGP02000006">
    <property type="protein sequence ID" value="KAH9502035.1"/>
    <property type="molecule type" value="Genomic_DNA"/>
</dbReference>
<dbReference type="Gene3D" id="2.40.10.10">
    <property type="entry name" value="Trypsin-like serine proteases"/>
    <property type="match status" value="1"/>
</dbReference>
<evidence type="ECO:0000256" key="1">
    <source>
        <dbReference type="ARBA" id="ARBA00023157"/>
    </source>
</evidence>
<keyword evidence="6" id="KW-1185">Reference proteome</keyword>
<proteinExistence type="predicted"/>
<dbReference type="InterPro" id="IPR001254">
    <property type="entry name" value="Trypsin_dom"/>
</dbReference>
<feature type="compositionally biased region" description="Low complexity" evidence="2">
    <location>
        <begin position="48"/>
        <end position="58"/>
    </location>
</feature>
<feature type="compositionally biased region" description="Acidic residues" evidence="2">
    <location>
        <begin position="59"/>
        <end position="71"/>
    </location>
</feature>
<dbReference type="Proteomes" id="UP000790347">
    <property type="component" value="Unassembled WGS sequence"/>
</dbReference>
<dbReference type="PROSITE" id="PS50240">
    <property type="entry name" value="TRYPSIN_DOM"/>
    <property type="match status" value="1"/>
</dbReference>
<dbReference type="SUPFAM" id="SSF50494">
    <property type="entry name" value="Trypsin-like serine proteases"/>
    <property type="match status" value="1"/>
</dbReference>
<dbReference type="AlphaFoldDB" id="A0A922HQB3"/>
<evidence type="ECO:0000313" key="5">
    <source>
        <dbReference type="EMBL" id="KAH9502035.1"/>
    </source>
</evidence>
<dbReference type="PANTHER" id="PTHR24252:SF7">
    <property type="entry name" value="HYALIN"/>
    <property type="match status" value="1"/>
</dbReference>
<comment type="caution">
    <text evidence="5">The sequence shown here is derived from an EMBL/GenBank/DDBJ whole genome shotgun (WGS) entry which is preliminary data.</text>
</comment>
<dbReference type="PRINTS" id="PR00722">
    <property type="entry name" value="CHYMOTRYPSIN"/>
</dbReference>
<feature type="chain" id="PRO_5037344241" description="Peptidase S1 domain-containing protein" evidence="3">
    <location>
        <begin position="28"/>
        <end position="360"/>
    </location>
</feature>
<accession>A0A922HQB3</accession>
<organism evidence="5 6">
    <name type="scientific">Dermatophagoides farinae</name>
    <name type="common">American house dust mite</name>
    <dbReference type="NCBI Taxonomy" id="6954"/>
    <lineage>
        <taxon>Eukaryota</taxon>
        <taxon>Metazoa</taxon>
        <taxon>Ecdysozoa</taxon>
        <taxon>Arthropoda</taxon>
        <taxon>Chelicerata</taxon>
        <taxon>Arachnida</taxon>
        <taxon>Acari</taxon>
        <taxon>Acariformes</taxon>
        <taxon>Sarcoptiformes</taxon>
        <taxon>Astigmata</taxon>
        <taxon>Psoroptidia</taxon>
        <taxon>Analgoidea</taxon>
        <taxon>Pyroglyphidae</taxon>
        <taxon>Dermatophagoidinae</taxon>
        <taxon>Dermatophagoides</taxon>
    </lineage>
</organism>